<feature type="compositionally biased region" description="Basic and acidic residues" evidence="1">
    <location>
        <begin position="473"/>
        <end position="483"/>
    </location>
</feature>
<feature type="region of interest" description="Disordered" evidence="1">
    <location>
        <begin position="458"/>
        <end position="483"/>
    </location>
</feature>
<dbReference type="Proteomes" id="UP001165085">
    <property type="component" value="Unassembled WGS sequence"/>
</dbReference>
<name>A0A9W7B4G2_9STRA</name>
<evidence type="ECO:0000256" key="2">
    <source>
        <dbReference type="SAM" id="Phobius"/>
    </source>
</evidence>
<keyword evidence="2" id="KW-0472">Membrane</keyword>
<feature type="transmembrane region" description="Helical" evidence="2">
    <location>
        <begin position="301"/>
        <end position="324"/>
    </location>
</feature>
<evidence type="ECO:0000256" key="1">
    <source>
        <dbReference type="SAM" id="MobiDB-lite"/>
    </source>
</evidence>
<organism evidence="3 4">
    <name type="scientific">Triparma strigata</name>
    <dbReference type="NCBI Taxonomy" id="1606541"/>
    <lineage>
        <taxon>Eukaryota</taxon>
        <taxon>Sar</taxon>
        <taxon>Stramenopiles</taxon>
        <taxon>Ochrophyta</taxon>
        <taxon>Bolidophyceae</taxon>
        <taxon>Parmales</taxon>
        <taxon>Triparmaceae</taxon>
        <taxon>Triparma</taxon>
    </lineage>
</organism>
<gene>
    <name evidence="3" type="ORF">TrST_g11220</name>
</gene>
<comment type="caution">
    <text evidence="3">The sequence shown here is derived from an EMBL/GenBank/DDBJ whole genome shotgun (WGS) entry which is preliminary data.</text>
</comment>
<reference evidence="4" key="1">
    <citation type="journal article" date="2023" name="Commun. Biol.">
        <title>Genome analysis of Parmales, the sister group of diatoms, reveals the evolutionary specialization of diatoms from phago-mixotrophs to photoautotrophs.</title>
        <authorList>
            <person name="Ban H."/>
            <person name="Sato S."/>
            <person name="Yoshikawa S."/>
            <person name="Yamada K."/>
            <person name="Nakamura Y."/>
            <person name="Ichinomiya M."/>
            <person name="Sato N."/>
            <person name="Blanc-Mathieu R."/>
            <person name="Endo H."/>
            <person name="Kuwata A."/>
            <person name="Ogata H."/>
        </authorList>
    </citation>
    <scope>NUCLEOTIDE SEQUENCE [LARGE SCALE GENOMIC DNA]</scope>
    <source>
        <strain evidence="4">NIES 3701</strain>
    </source>
</reference>
<keyword evidence="4" id="KW-1185">Reference proteome</keyword>
<accession>A0A9W7B4G2</accession>
<dbReference type="EMBL" id="BRXY01000289">
    <property type="protein sequence ID" value="GMH84051.1"/>
    <property type="molecule type" value="Genomic_DNA"/>
</dbReference>
<keyword evidence="2" id="KW-1133">Transmembrane helix</keyword>
<feature type="transmembrane region" description="Helical" evidence="2">
    <location>
        <begin position="21"/>
        <end position="44"/>
    </location>
</feature>
<proteinExistence type="predicted"/>
<feature type="transmembrane region" description="Helical" evidence="2">
    <location>
        <begin position="344"/>
        <end position="366"/>
    </location>
</feature>
<evidence type="ECO:0000313" key="3">
    <source>
        <dbReference type="EMBL" id="GMH84051.1"/>
    </source>
</evidence>
<dbReference type="OrthoDB" id="221358at2759"/>
<sequence>MRRLSRNFTKQLAAARSQYATFANLALYFGAGLSIVDMLCDFAMVREYLHMNQKGYANATIVTLLLSLLGQVTVVLIQNGKMRTRVVLREVLFVVLLVKPGIDAYRVVSKVKQRPGTVITPHNELVYIRGVELLLESIPGAVIQAMAIVGGQTSTIAVLSLTSSIVTAAFISASISVEKDVDSKCRRESPDFYGLLQLDSKWKTVCTSLLIMLLAMCQLSSKAFACALCITESSTILAAYLGVDMAFAILFKVARDDFTYWVPINSATTTFLVACVERVSMKVILDFTGLLQARHPYEYGGGYFSLTILTSPIICLYFGSRYLAYVDNEEVRASMDTVFSSEQVYGAIGGMAVLQIITLMSILLLIPQRLRFTFTTWQTGSKFICDRFFVTEADKEKIAIFGDHRNVWLPILEDVRKWLNDGLVVWMEEDPEWFDDFTRSSVPDDLVNDKAVLKKLRGAKVEEASEGEGGEGEGAKGEETIRK</sequence>
<feature type="transmembrane region" description="Helical" evidence="2">
    <location>
        <begin position="56"/>
        <end position="77"/>
    </location>
</feature>
<evidence type="ECO:0000313" key="4">
    <source>
        <dbReference type="Proteomes" id="UP001165085"/>
    </source>
</evidence>
<dbReference type="AlphaFoldDB" id="A0A9W7B4G2"/>
<keyword evidence="2" id="KW-0812">Transmembrane</keyword>
<feature type="transmembrane region" description="Helical" evidence="2">
    <location>
        <begin position="156"/>
        <end position="177"/>
    </location>
</feature>
<protein>
    <submittedName>
        <fullName evidence="3">Uncharacterized protein</fullName>
    </submittedName>
</protein>